<organism evidence="1">
    <name type="scientific">uncultured Caudovirales phage</name>
    <dbReference type="NCBI Taxonomy" id="2100421"/>
    <lineage>
        <taxon>Viruses</taxon>
        <taxon>Duplodnaviria</taxon>
        <taxon>Heunggongvirae</taxon>
        <taxon>Uroviricota</taxon>
        <taxon>Caudoviricetes</taxon>
        <taxon>Peduoviridae</taxon>
        <taxon>Maltschvirus</taxon>
        <taxon>Maltschvirus maltsch</taxon>
    </lineage>
</organism>
<evidence type="ECO:0000313" key="1">
    <source>
        <dbReference type="EMBL" id="CAB4190024.1"/>
    </source>
</evidence>
<dbReference type="Pfam" id="PF23790">
    <property type="entry name" value="Kyano_Gp96"/>
    <property type="match status" value="1"/>
</dbReference>
<sequence>MSSVPLHKKPNTKVLPTDVGYDVTLHDHTIVSIRGNLILLNTCGWTTRTTRRRMNEVLELEGVTVRVHPIKGHWYCGDNPFMSQMNTNYYGVRNGNLYCTINKDNK</sequence>
<gene>
    <name evidence="1" type="ORF">UFOVP1192_29</name>
</gene>
<reference evidence="1" key="1">
    <citation type="submission" date="2020-05" db="EMBL/GenBank/DDBJ databases">
        <authorList>
            <person name="Chiriac C."/>
            <person name="Salcher M."/>
            <person name="Ghai R."/>
            <person name="Kavagutti S V."/>
        </authorList>
    </citation>
    <scope>NUCLEOTIDE SEQUENCE</scope>
</reference>
<dbReference type="InterPro" id="IPR057004">
    <property type="entry name" value="Gp90-like"/>
</dbReference>
<proteinExistence type="predicted"/>
<protein>
    <submittedName>
        <fullName evidence="1">Uncharacterized protein</fullName>
    </submittedName>
</protein>
<accession>A0A6J5REJ4</accession>
<name>A0A6J5REJ4_9CAUD</name>
<dbReference type="EMBL" id="LR797151">
    <property type="protein sequence ID" value="CAB4190024.1"/>
    <property type="molecule type" value="Genomic_DNA"/>
</dbReference>